<dbReference type="PROSITE" id="PS50893">
    <property type="entry name" value="ABC_TRANSPORTER_2"/>
    <property type="match status" value="1"/>
</dbReference>
<gene>
    <name evidence="7" type="ORF">ThimaDRAFT_3642</name>
</gene>
<dbReference type="InterPro" id="IPR017871">
    <property type="entry name" value="ABC_transporter-like_CS"/>
</dbReference>
<keyword evidence="3" id="KW-0547">Nucleotide-binding</keyword>
<dbReference type="SMART" id="SM00382">
    <property type="entry name" value="AAA"/>
    <property type="match status" value="1"/>
</dbReference>
<accession>F9UFD9</accession>
<dbReference type="PANTHER" id="PTHR43553">
    <property type="entry name" value="HEAVY METAL TRANSPORTER"/>
    <property type="match status" value="1"/>
</dbReference>
<sequence>MPPLFELTGIRFAYPGRPPVLDGLSLTLDAGERIALTGPNGAGKSTLLHIMVGLLHPQAGTVVAFGTPRRHERDFHEVRRRAGLVFQDPDDQLFCPTVAEDIAFGPLNQGKSKAEVLEIVDRTLVRLGLSHLRDRVTHKLSGGEKRLVSLATVLAMEPDVLLLDEPGNGLDEATGERLATILDTLPQALILISHDARFRRRVTSHQYRLHKGAIGPLEPHGPPPDSSRASSGHAMSEQPPGRGER</sequence>
<dbReference type="OrthoDB" id="9780942at2"/>
<dbReference type="CDD" id="cd03225">
    <property type="entry name" value="ABC_cobalt_CbiO_domain1"/>
    <property type="match status" value="1"/>
</dbReference>
<reference evidence="7 8" key="1">
    <citation type="submission" date="2011-06" db="EMBL/GenBank/DDBJ databases">
        <title>The draft genome of Thiocapsa marina 5811.</title>
        <authorList>
            <consortium name="US DOE Joint Genome Institute (JGI-PGF)"/>
            <person name="Lucas S."/>
            <person name="Han J."/>
            <person name="Cheng J.-F."/>
            <person name="Goodwin L."/>
            <person name="Pitluck S."/>
            <person name="Peters L."/>
            <person name="Land M.L."/>
            <person name="Hauser L."/>
            <person name="Vogl K."/>
            <person name="Liu Z."/>
            <person name="Imhoff J."/>
            <person name="Thiel V."/>
            <person name="Frigaard N.-U."/>
            <person name="Bryant D."/>
            <person name="Woyke T.J."/>
        </authorList>
    </citation>
    <scope>NUCLEOTIDE SEQUENCE [LARGE SCALE GENOMIC DNA]</scope>
    <source>
        <strain evidence="7 8">5811</strain>
    </source>
</reference>
<dbReference type="Proteomes" id="UP000005459">
    <property type="component" value="Unassembled WGS sequence"/>
</dbReference>
<name>F9UFD9_9GAMM</name>
<comment type="similarity">
    <text evidence="1">Belongs to the ABC transporter superfamily.</text>
</comment>
<evidence type="ECO:0000256" key="2">
    <source>
        <dbReference type="ARBA" id="ARBA00022448"/>
    </source>
</evidence>
<dbReference type="InterPro" id="IPR027417">
    <property type="entry name" value="P-loop_NTPase"/>
</dbReference>
<dbReference type="Gene3D" id="3.40.50.300">
    <property type="entry name" value="P-loop containing nucleotide triphosphate hydrolases"/>
    <property type="match status" value="1"/>
</dbReference>
<feature type="region of interest" description="Disordered" evidence="5">
    <location>
        <begin position="211"/>
        <end position="245"/>
    </location>
</feature>
<dbReference type="eggNOG" id="COG1122">
    <property type="taxonomic scope" value="Bacteria"/>
</dbReference>
<organism evidence="7 8">
    <name type="scientific">Thiocapsa marina 5811</name>
    <dbReference type="NCBI Taxonomy" id="768671"/>
    <lineage>
        <taxon>Bacteria</taxon>
        <taxon>Pseudomonadati</taxon>
        <taxon>Pseudomonadota</taxon>
        <taxon>Gammaproteobacteria</taxon>
        <taxon>Chromatiales</taxon>
        <taxon>Chromatiaceae</taxon>
        <taxon>Thiocapsa</taxon>
    </lineage>
</organism>
<dbReference type="Pfam" id="PF00005">
    <property type="entry name" value="ABC_tran"/>
    <property type="match status" value="1"/>
</dbReference>
<dbReference type="EMBL" id="AFWV01000012">
    <property type="protein sequence ID" value="EGV17176.1"/>
    <property type="molecule type" value="Genomic_DNA"/>
</dbReference>
<dbReference type="GO" id="GO:0042626">
    <property type="term" value="F:ATPase-coupled transmembrane transporter activity"/>
    <property type="evidence" value="ECO:0007669"/>
    <property type="project" value="TreeGrafter"/>
</dbReference>
<keyword evidence="8" id="KW-1185">Reference proteome</keyword>
<dbReference type="GO" id="GO:0016887">
    <property type="term" value="F:ATP hydrolysis activity"/>
    <property type="evidence" value="ECO:0007669"/>
    <property type="project" value="InterPro"/>
</dbReference>
<dbReference type="InterPro" id="IPR050095">
    <property type="entry name" value="ECF_ABC_transporter_ATP-bd"/>
</dbReference>
<feature type="domain" description="ABC transporter" evidence="6">
    <location>
        <begin position="5"/>
        <end position="236"/>
    </location>
</feature>
<keyword evidence="2" id="KW-0813">Transport</keyword>
<evidence type="ECO:0000256" key="1">
    <source>
        <dbReference type="ARBA" id="ARBA00005417"/>
    </source>
</evidence>
<dbReference type="GO" id="GO:0043190">
    <property type="term" value="C:ATP-binding cassette (ABC) transporter complex"/>
    <property type="evidence" value="ECO:0007669"/>
    <property type="project" value="TreeGrafter"/>
</dbReference>
<dbReference type="InterPro" id="IPR003439">
    <property type="entry name" value="ABC_transporter-like_ATP-bd"/>
</dbReference>
<evidence type="ECO:0000256" key="5">
    <source>
        <dbReference type="SAM" id="MobiDB-lite"/>
    </source>
</evidence>
<protein>
    <submittedName>
        <fullName evidence="7">ABC transporter related protein</fullName>
    </submittedName>
</protein>
<dbReference type="InterPro" id="IPR015856">
    <property type="entry name" value="ABC_transpr_CbiO/EcfA_su"/>
</dbReference>
<dbReference type="STRING" id="768671.ThimaDRAFT_3642"/>
<evidence type="ECO:0000313" key="8">
    <source>
        <dbReference type="Proteomes" id="UP000005459"/>
    </source>
</evidence>
<dbReference type="PATRIC" id="fig|768671.3.peg.3848"/>
<dbReference type="PANTHER" id="PTHR43553:SF24">
    <property type="entry name" value="ENERGY-COUPLING FACTOR TRANSPORTER ATP-BINDING PROTEIN ECFA1"/>
    <property type="match status" value="1"/>
</dbReference>
<evidence type="ECO:0000313" key="7">
    <source>
        <dbReference type="EMBL" id="EGV17176.1"/>
    </source>
</evidence>
<proteinExistence type="inferred from homology"/>
<dbReference type="AlphaFoldDB" id="F9UFD9"/>
<dbReference type="PROSITE" id="PS00211">
    <property type="entry name" value="ABC_TRANSPORTER_1"/>
    <property type="match status" value="1"/>
</dbReference>
<dbReference type="SUPFAM" id="SSF52540">
    <property type="entry name" value="P-loop containing nucleoside triphosphate hydrolases"/>
    <property type="match status" value="1"/>
</dbReference>
<evidence type="ECO:0000256" key="3">
    <source>
        <dbReference type="ARBA" id="ARBA00022741"/>
    </source>
</evidence>
<evidence type="ECO:0000259" key="6">
    <source>
        <dbReference type="PROSITE" id="PS50893"/>
    </source>
</evidence>
<keyword evidence="4" id="KW-0067">ATP-binding</keyword>
<dbReference type="InterPro" id="IPR003593">
    <property type="entry name" value="AAA+_ATPase"/>
</dbReference>
<dbReference type="RefSeq" id="WP_007194514.1">
    <property type="nucleotide sequence ID" value="NZ_AFWV01000012.1"/>
</dbReference>
<evidence type="ECO:0000256" key="4">
    <source>
        <dbReference type="ARBA" id="ARBA00022840"/>
    </source>
</evidence>
<dbReference type="GO" id="GO:0005524">
    <property type="term" value="F:ATP binding"/>
    <property type="evidence" value="ECO:0007669"/>
    <property type="project" value="UniProtKB-KW"/>
</dbReference>